<evidence type="ECO:0000313" key="14">
    <source>
        <dbReference type="RefSeq" id="XP_035671971.1"/>
    </source>
</evidence>
<feature type="disulfide bond" evidence="10">
    <location>
        <begin position="79"/>
        <end position="94"/>
    </location>
</feature>
<name>A0A9J7MLU5_BRAFL</name>
<evidence type="ECO:0000256" key="11">
    <source>
        <dbReference type="SAM" id="MobiDB-lite"/>
    </source>
</evidence>
<evidence type="ECO:0000256" key="1">
    <source>
        <dbReference type="ARBA" id="ARBA00004167"/>
    </source>
</evidence>
<organism evidence="13 14">
    <name type="scientific">Branchiostoma floridae</name>
    <name type="common">Florida lancelet</name>
    <name type="synonym">Amphioxus</name>
    <dbReference type="NCBI Taxonomy" id="7739"/>
    <lineage>
        <taxon>Eukaryota</taxon>
        <taxon>Metazoa</taxon>
        <taxon>Chordata</taxon>
        <taxon>Cephalochordata</taxon>
        <taxon>Leptocardii</taxon>
        <taxon>Amphioxiformes</taxon>
        <taxon>Branchiostomatidae</taxon>
        <taxon>Branchiostoma</taxon>
    </lineage>
</organism>
<dbReference type="SUPFAM" id="SSF57424">
    <property type="entry name" value="LDL receptor-like module"/>
    <property type="match status" value="3"/>
</dbReference>
<dbReference type="GO" id="GO:0005886">
    <property type="term" value="C:plasma membrane"/>
    <property type="evidence" value="ECO:0000318"/>
    <property type="project" value="GO_Central"/>
</dbReference>
<keyword evidence="2 12" id="KW-0812">Transmembrane</keyword>
<dbReference type="Proteomes" id="UP000001554">
    <property type="component" value="Chromosome 4"/>
</dbReference>
<dbReference type="FunFam" id="4.10.400.10:FF:000034">
    <property type="entry name" value="Low-density lipoprotein receptor-related protein 2"/>
    <property type="match status" value="2"/>
</dbReference>
<accession>A0A9J7MLU5</accession>
<feature type="region of interest" description="Disordered" evidence="11">
    <location>
        <begin position="387"/>
        <end position="440"/>
    </location>
</feature>
<keyword evidence="3" id="KW-0732">Signal</keyword>
<protein>
    <submittedName>
        <fullName evidence="14">Low-density lipoprotein receptor class A domain-containing protein 3-like</fullName>
    </submittedName>
</protein>
<keyword evidence="8" id="KW-0675">Receptor</keyword>
<keyword evidence="4" id="KW-0677">Repeat</keyword>
<sequence length="440" mass="48690">MAWPVSQRLLGYHFRPKMAYLGVHQRSLFWLATVLAFSSSTDGEENTTWPLPTVPVPTRCKPIEFECANGLCIPGSRYCDSWNDCLDGSDERNCPRPPTTQCSRLQFPCNDGHCIILRFRCNGFEDCPDGSDEINCPLYPMVCLNPLFRCENGRCIDKSFVCDGKDNCKDLSDEVHCDVPSGSPQNSGPSSTSHLLYHDARYQAATYTIIGCTVAFVAVVVCFVITVHRIKRRQEALRAPPRQRQDIARDYRRGLFPSQNQMPYFIESSGYRRAAGNYLVTYNINNGVQIISNGLVKPYDAPPKYSDIVGELAEESPDSPGSPPPPYSEVEQPLLMRLDAGEHQEGEAGGNLQVLLVSGRGDRDFTVTPGQSGEVVCQRTEEAVPMLAEEGREGESNVGVRTTDSSGSAMTVRSEEPSSDQHGDCIRRTQSEPEGVTEVQ</sequence>
<feature type="disulfide bond" evidence="10">
    <location>
        <begin position="109"/>
        <end position="127"/>
    </location>
</feature>
<dbReference type="SMART" id="SM00192">
    <property type="entry name" value="LDLa"/>
    <property type="match status" value="3"/>
</dbReference>
<comment type="subcellular location">
    <subcellularLocation>
        <location evidence="1">Membrane</location>
        <topology evidence="1">Single-pass membrane protein</topology>
    </subcellularLocation>
</comment>
<keyword evidence="6 12" id="KW-0472">Membrane</keyword>
<feature type="disulfide bond" evidence="10">
    <location>
        <begin position="150"/>
        <end position="168"/>
    </location>
</feature>
<dbReference type="Pfam" id="PF00057">
    <property type="entry name" value="Ldl_recept_a"/>
    <property type="match status" value="3"/>
</dbReference>
<dbReference type="InterPro" id="IPR051221">
    <property type="entry name" value="LDLR-related"/>
</dbReference>
<evidence type="ECO:0000256" key="10">
    <source>
        <dbReference type="PROSITE-ProRule" id="PRU00124"/>
    </source>
</evidence>
<keyword evidence="9" id="KW-0325">Glycoprotein</keyword>
<feature type="transmembrane region" description="Helical" evidence="12">
    <location>
        <begin position="204"/>
        <end position="227"/>
    </location>
</feature>
<dbReference type="KEGG" id="bfo:118412984"/>
<dbReference type="PANTHER" id="PTHR22722:SF5">
    <property type="entry name" value="LOW-DENSITY LIPOPROTEIN RECEPTOR-RELATED PROTEIN 1B"/>
    <property type="match status" value="1"/>
</dbReference>
<feature type="disulfide bond" evidence="10">
    <location>
        <begin position="102"/>
        <end position="114"/>
    </location>
</feature>
<dbReference type="InterPro" id="IPR002172">
    <property type="entry name" value="LDrepeatLR_classA_rpt"/>
</dbReference>
<feature type="disulfide bond" evidence="10">
    <location>
        <begin position="162"/>
        <end position="177"/>
    </location>
</feature>
<feature type="disulfide bond" evidence="10">
    <location>
        <begin position="67"/>
        <end position="85"/>
    </location>
</feature>
<evidence type="ECO:0000256" key="6">
    <source>
        <dbReference type="ARBA" id="ARBA00023136"/>
    </source>
</evidence>
<dbReference type="OrthoDB" id="10028392at2759"/>
<evidence type="ECO:0000256" key="3">
    <source>
        <dbReference type="ARBA" id="ARBA00022729"/>
    </source>
</evidence>
<keyword evidence="7 10" id="KW-1015">Disulfide bond</keyword>
<dbReference type="PROSITE" id="PS50068">
    <property type="entry name" value="LDLRA_2"/>
    <property type="match status" value="3"/>
</dbReference>
<reference evidence="14" key="2">
    <citation type="submission" date="2025-08" db="UniProtKB">
        <authorList>
            <consortium name="RefSeq"/>
        </authorList>
    </citation>
    <scope>IDENTIFICATION</scope>
    <source>
        <strain evidence="14">S238N-H82</strain>
        <tissue evidence="14">Testes</tissue>
    </source>
</reference>
<gene>
    <name evidence="14" type="primary">LOC118412984</name>
</gene>
<evidence type="ECO:0000313" key="13">
    <source>
        <dbReference type="Proteomes" id="UP000001554"/>
    </source>
</evidence>
<feature type="disulfide bond" evidence="10">
    <location>
        <begin position="60"/>
        <end position="72"/>
    </location>
</feature>
<feature type="disulfide bond" evidence="10">
    <location>
        <begin position="143"/>
        <end position="155"/>
    </location>
</feature>
<dbReference type="CDD" id="cd00112">
    <property type="entry name" value="LDLa"/>
    <property type="match status" value="3"/>
</dbReference>
<dbReference type="InterPro" id="IPR036055">
    <property type="entry name" value="LDL_receptor-like_sf"/>
</dbReference>
<evidence type="ECO:0000256" key="8">
    <source>
        <dbReference type="ARBA" id="ARBA00023170"/>
    </source>
</evidence>
<evidence type="ECO:0000256" key="12">
    <source>
        <dbReference type="SAM" id="Phobius"/>
    </source>
</evidence>
<evidence type="ECO:0000256" key="4">
    <source>
        <dbReference type="ARBA" id="ARBA00022737"/>
    </source>
</evidence>
<dbReference type="RefSeq" id="XP_035671971.1">
    <property type="nucleotide sequence ID" value="XM_035816078.1"/>
</dbReference>
<dbReference type="PRINTS" id="PR00261">
    <property type="entry name" value="LDLRECEPTOR"/>
</dbReference>
<reference evidence="13" key="1">
    <citation type="journal article" date="2020" name="Nat. Ecol. Evol.">
        <title>Deeply conserved synteny resolves early events in vertebrate evolution.</title>
        <authorList>
            <person name="Simakov O."/>
            <person name="Marletaz F."/>
            <person name="Yue J.X."/>
            <person name="O'Connell B."/>
            <person name="Jenkins J."/>
            <person name="Brandt A."/>
            <person name="Calef R."/>
            <person name="Tung C.H."/>
            <person name="Huang T.K."/>
            <person name="Schmutz J."/>
            <person name="Satoh N."/>
            <person name="Yu J.K."/>
            <person name="Putnam N.H."/>
            <person name="Green R.E."/>
            <person name="Rokhsar D.S."/>
        </authorList>
    </citation>
    <scope>NUCLEOTIDE SEQUENCE [LARGE SCALE GENOMIC DNA]</scope>
    <source>
        <strain evidence="13">S238N-H82</strain>
    </source>
</reference>
<dbReference type="OMA" id="QDIARDY"/>
<dbReference type="AlphaFoldDB" id="A0A9J7MLU5"/>
<dbReference type="Gene3D" id="4.10.400.10">
    <property type="entry name" value="Low-density Lipoprotein Receptor"/>
    <property type="match status" value="3"/>
</dbReference>
<feature type="disulfide bond" evidence="10">
    <location>
        <begin position="121"/>
        <end position="136"/>
    </location>
</feature>
<dbReference type="PANTHER" id="PTHR22722">
    <property type="entry name" value="LOW-DENSITY LIPOPROTEIN RECEPTOR-RELATED PROTEIN 2-RELATED"/>
    <property type="match status" value="1"/>
</dbReference>
<evidence type="ECO:0000256" key="2">
    <source>
        <dbReference type="ARBA" id="ARBA00022692"/>
    </source>
</evidence>
<dbReference type="PROSITE" id="PS01209">
    <property type="entry name" value="LDLRA_1"/>
    <property type="match status" value="2"/>
</dbReference>
<dbReference type="GeneID" id="118412984"/>
<proteinExistence type="predicted"/>
<dbReference type="InterPro" id="IPR023415">
    <property type="entry name" value="LDLR_class-A_CS"/>
</dbReference>
<feature type="compositionally biased region" description="Polar residues" evidence="11">
    <location>
        <begin position="399"/>
        <end position="411"/>
    </location>
</feature>
<feature type="compositionally biased region" description="Basic and acidic residues" evidence="11">
    <location>
        <begin position="413"/>
        <end position="431"/>
    </location>
</feature>
<keyword evidence="13" id="KW-1185">Reference proteome</keyword>
<keyword evidence="5 12" id="KW-1133">Transmembrane helix</keyword>
<evidence type="ECO:0000256" key="5">
    <source>
        <dbReference type="ARBA" id="ARBA00022989"/>
    </source>
</evidence>
<evidence type="ECO:0000256" key="7">
    <source>
        <dbReference type="ARBA" id="ARBA00023157"/>
    </source>
</evidence>
<evidence type="ECO:0000256" key="9">
    <source>
        <dbReference type="ARBA" id="ARBA00023180"/>
    </source>
</evidence>